<sequence length="528" mass="62072">MSKINIHMETHMEEKSVSKKKCLLYKPTIGIENEFNCDVCDKYFPTITSLNKHVRIIHKKQKTKQNNNINTKPSTDSLNLRRNQTTTEPKEYNVCQNSYSVNEQTENSLGRIKIETDIIDGNTFTSILTIENYSITNFDTNISNPTSEENTNDKIKIEAVTADNNDKMIHGGYDDINAEKVDDFLSGKHLNSDVISSINKESMKTCALCNTSFFKKYLLRKHMKSHMKDKTCSEKKKSACLNAEKKFKCLVCNKQFTASSTMKVHTRIFHTEKKIYKCNKCHKSFSDIVYLRRHRKYHDEKPYQCEVCQKSFPQMSNLKVHMNIHAGIKPWKCDVCERSYADKTSFKRHMQYHNEGYSFKCNLCNRILKRRNSLKKHMISHINGKNSGNKKYDCNICEKSYNTPFVLKRHKTIHTGEKQFICDICKKSFGAKAHMKRHIIIIHMQENKYKCHICNKLFSDVNYFKVHKTLHDNSKPYGCNFCKKSFSHRTFLTIHLRNHRTRHECKICKKLYPQKKILKIHMKIHHSE</sequence>
<evidence type="ECO:0000256" key="4">
    <source>
        <dbReference type="ARBA" id="ARBA00022737"/>
    </source>
</evidence>
<name>A0A8B8F9B2_9HEMI</name>
<gene>
    <name evidence="15" type="primary">LOC112680934</name>
</gene>
<dbReference type="GeneID" id="112680934"/>
<feature type="domain" description="C2H2-type" evidence="13">
    <location>
        <begin position="503"/>
        <end position="528"/>
    </location>
</feature>
<evidence type="ECO:0000256" key="11">
    <source>
        <dbReference type="PROSITE-ProRule" id="PRU00042"/>
    </source>
</evidence>
<evidence type="ECO:0000256" key="12">
    <source>
        <dbReference type="SAM" id="MobiDB-lite"/>
    </source>
</evidence>
<evidence type="ECO:0000256" key="9">
    <source>
        <dbReference type="ARBA" id="ARBA00023163"/>
    </source>
</evidence>
<keyword evidence="4" id="KW-0677">Repeat</keyword>
<dbReference type="InterPro" id="IPR036236">
    <property type="entry name" value="Znf_C2H2_sf"/>
</dbReference>
<feature type="domain" description="C2H2-type" evidence="13">
    <location>
        <begin position="276"/>
        <end position="303"/>
    </location>
</feature>
<feature type="domain" description="C2H2-type" evidence="13">
    <location>
        <begin position="477"/>
        <end position="504"/>
    </location>
</feature>
<keyword evidence="5 11" id="KW-0863">Zinc-finger</keyword>
<feature type="domain" description="C2H2-type" evidence="13">
    <location>
        <begin position="359"/>
        <end position="386"/>
    </location>
</feature>
<evidence type="ECO:0000313" key="14">
    <source>
        <dbReference type="Proteomes" id="UP000694846"/>
    </source>
</evidence>
<keyword evidence="6" id="KW-0862">Zinc</keyword>
<dbReference type="Pfam" id="PF13912">
    <property type="entry name" value="zf-C2H2_6"/>
    <property type="match status" value="2"/>
</dbReference>
<dbReference type="PROSITE" id="PS50157">
    <property type="entry name" value="ZINC_FINGER_C2H2_2"/>
    <property type="match status" value="12"/>
</dbReference>
<dbReference type="PANTHER" id="PTHR24408">
    <property type="entry name" value="ZINC FINGER PROTEIN"/>
    <property type="match status" value="1"/>
</dbReference>
<dbReference type="PROSITE" id="PS00028">
    <property type="entry name" value="ZINC_FINGER_C2H2_1"/>
    <property type="match status" value="11"/>
</dbReference>
<dbReference type="RefSeq" id="XP_025406995.1">
    <property type="nucleotide sequence ID" value="XM_025551210.1"/>
</dbReference>
<dbReference type="GO" id="GO:0043565">
    <property type="term" value="F:sequence-specific DNA binding"/>
    <property type="evidence" value="ECO:0007669"/>
    <property type="project" value="TreeGrafter"/>
</dbReference>
<evidence type="ECO:0000256" key="10">
    <source>
        <dbReference type="ARBA" id="ARBA00023242"/>
    </source>
</evidence>
<feature type="domain" description="C2H2-type" evidence="13">
    <location>
        <begin position="449"/>
        <end position="476"/>
    </location>
</feature>
<protein>
    <submittedName>
        <fullName evidence="15">Zinc finger protein OZF-like</fullName>
    </submittedName>
</protein>
<keyword evidence="3" id="KW-0479">Metal-binding</keyword>
<feature type="domain" description="C2H2-type" evidence="13">
    <location>
        <begin position="420"/>
        <end position="448"/>
    </location>
</feature>
<dbReference type="GO" id="GO:0000981">
    <property type="term" value="F:DNA-binding transcription factor activity, RNA polymerase II-specific"/>
    <property type="evidence" value="ECO:0007669"/>
    <property type="project" value="TreeGrafter"/>
</dbReference>
<dbReference type="FunFam" id="3.30.160.60:FF:000624">
    <property type="entry name" value="zinc finger protein 697"/>
    <property type="match status" value="1"/>
</dbReference>
<dbReference type="PANTHER" id="PTHR24408:SF58">
    <property type="entry name" value="TRANSCRIPTION FACTOR (TFIIIA), PUTATIVE (AFU_ORTHOLOGUE AFUA_1G05150)-RELATED"/>
    <property type="match status" value="1"/>
</dbReference>
<evidence type="ECO:0000259" key="13">
    <source>
        <dbReference type="PROSITE" id="PS50157"/>
    </source>
</evidence>
<evidence type="ECO:0000313" key="15">
    <source>
        <dbReference type="RefSeq" id="XP_025406995.1"/>
    </source>
</evidence>
<dbReference type="SMART" id="SM00355">
    <property type="entry name" value="ZnF_C2H2"/>
    <property type="match status" value="12"/>
</dbReference>
<evidence type="ECO:0000256" key="2">
    <source>
        <dbReference type="ARBA" id="ARBA00006991"/>
    </source>
</evidence>
<evidence type="ECO:0000256" key="8">
    <source>
        <dbReference type="ARBA" id="ARBA00023125"/>
    </source>
</evidence>
<feature type="domain" description="C2H2-type" evidence="13">
    <location>
        <begin position="35"/>
        <end position="63"/>
    </location>
</feature>
<feature type="region of interest" description="Disordered" evidence="12">
    <location>
        <begin position="61"/>
        <end position="80"/>
    </location>
</feature>
<dbReference type="InterPro" id="IPR013087">
    <property type="entry name" value="Znf_C2H2_type"/>
</dbReference>
<keyword evidence="14" id="KW-1185">Reference proteome</keyword>
<dbReference type="OrthoDB" id="6571533at2759"/>
<keyword evidence="7" id="KW-0805">Transcription regulation</keyword>
<dbReference type="SUPFAM" id="SSF57667">
    <property type="entry name" value="beta-beta-alpha zinc fingers"/>
    <property type="match status" value="6"/>
</dbReference>
<dbReference type="Proteomes" id="UP000694846">
    <property type="component" value="Unplaced"/>
</dbReference>
<feature type="domain" description="C2H2-type" evidence="13">
    <location>
        <begin position="204"/>
        <end position="231"/>
    </location>
</feature>
<evidence type="ECO:0000256" key="1">
    <source>
        <dbReference type="ARBA" id="ARBA00004123"/>
    </source>
</evidence>
<evidence type="ECO:0000256" key="7">
    <source>
        <dbReference type="ARBA" id="ARBA00023015"/>
    </source>
</evidence>
<keyword evidence="10" id="KW-0539">Nucleus</keyword>
<feature type="domain" description="C2H2-type" evidence="13">
    <location>
        <begin position="247"/>
        <end position="275"/>
    </location>
</feature>
<dbReference type="GO" id="GO:0005634">
    <property type="term" value="C:nucleus"/>
    <property type="evidence" value="ECO:0007669"/>
    <property type="project" value="UniProtKB-SubCell"/>
</dbReference>
<evidence type="ECO:0000256" key="5">
    <source>
        <dbReference type="ARBA" id="ARBA00022771"/>
    </source>
</evidence>
<dbReference type="Gene3D" id="3.30.160.60">
    <property type="entry name" value="Classic Zinc Finger"/>
    <property type="match status" value="9"/>
</dbReference>
<feature type="domain" description="C2H2-type" evidence="13">
    <location>
        <begin position="392"/>
        <end position="419"/>
    </location>
</feature>
<evidence type="ECO:0000256" key="3">
    <source>
        <dbReference type="ARBA" id="ARBA00022723"/>
    </source>
</evidence>
<comment type="subcellular location">
    <subcellularLocation>
        <location evidence="1">Nucleus</location>
    </subcellularLocation>
</comment>
<dbReference type="FunFam" id="3.30.160.60:FF:000446">
    <property type="entry name" value="Zinc finger protein"/>
    <property type="match status" value="2"/>
</dbReference>
<dbReference type="Pfam" id="PF00096">
    <property type="entry name" value="zf-C2H2"/>
    <property type="match status" value="9"/>
</dbReference>
<comment type="similarity">
    <text evidence="2">Belongs to the krueppel C2H2-type zinc-finger protein family.</text>
</comment>
<feature type="domain" description="C2H2-type" evidence="13">
    <location>
        <begin position="303"/>
        <end position="330"/>
    </location>
</feature>
<dbReference type="GO" id="GO:0008270">
    <property type="term" value="F:zinc ion binding"/>
    <property type="evidence" value="ECO:0007669"/>
    <property type="project" value="UniProtKB-KW"/>
</dbReference>
<dbReference type="AlphaFoldDB" id="A0A8B8F9B2"/>
<dbReference type="FunFam" id="3.30.160.60:FF:000931">
    <property type="entry name" value="zinc finger protein 697"/>
    <property type="match status" value="1"/>
</dbReference>
<organism evidence="14 15">
    <name type="scientific">Sipha flava</name>
    <name type="common">yellow sugarcane aphid</name>
    <dbReference type="NCBI Taxonomy" id="143950"/>
    <lineage>
        <taxon>Eukaryota</taxon>
        <taxon>Metazoa</taxon>
        <taxon>Ecdysozoa</taxon>
        <taxon>Arthropoda</taxon>
        <taxon>Hexapoda</taxon>
        <taxon>Insecta</taxon>
        <taxon>Pterygota</taxon>
        <taxon>Neoptera</taxon>
        <taxon>Paraneoptera</taxon>
        <taxon>Hemiptera</taxon>
        <taxon>Sternorrhyncha</taxon>
        <taxon>Aphidomorpha</taxon>
        <taxon>Aphidoidea</taxon>
        <taxon>Aphididae</taxon>
        <taxon>Sipha</taxon>
    </lineage>
</organism>
<accession>A0A8B8F9B2</accession>
<reference evidence="15" key="1">
    <citation type="submission" date="2025-08" db="UniProtKB">
        <authorList>
            <consortium name="RefSeq"/>
        </authorList>
    </citation>
    <scope>IDENTIFICATION</scope>
    <source>
        <tissue evidence="15">Whole body</tissue>
    </source>
</reference>
<evidence type="ECO:0000256" key="6">
    <source>
        <dbReference type="ARBA" id="ARBA00022833"/>
    </source>
</evidence>
<keyword evidence="8" id="KW-0238">DNA-binding</keyword>
<proteinExistence type="inferred from homology"/>
<keyword evidence="9" id="KW-0804">Transcription</keyword>
<feature type="domain" description="C2H2-type" evidence="13">
    <location>
        <begin position="331"/>
        <end position="358"/>
    </location>
</feature>